<dbReference type="EMBL" id="CAAALY010028447">
    <property type="protein sequence ID" value="VEL16431.1"/>
    <property type="molecule type" value="Genomic_DNA"/>
</dbReference>
<feature type="region of interest" description="Disordered" evidence="1">
    <location>
        <begin position="30"/>
        <end position="54"/>
    </location>
</feature>
<accession>A0A3S5B8Z8</accession>
<reference evidence="2" key="1">
    <citation type="submission" date="2018-11" db="EMBL/GenBank/DDBJ databases">
        <authorList>
            <consortium name="Pathogen Informatics"/>
        </authorList>
    </citation>
    <scope>NUCLEOTIDE SEQUENCE</scope>
</reference>
<comment type="caution">
    <text evidence="2">The sequence shown here is derived from an EMBL/GenBank/DDBJ whole genome shotgun (WGS) entry which is preliminary data.</text>
</comment>
<dbReference type="AlphaFoldDB" id="A0A3S5B8Z8"/>
<name>A0A3S5B8Z8_9PLAT</name>
<gene>
    <name evidence="2" type="ORF">PXEA_LOCUS9871</name>
</gene>
<evidence type="ECO:0000313" key="2">
    <source>
        <dbReference type="EMBL" id="VEL16431.1"/>
    </source>
</evidence>
<organism evidence="2 3">
    <name type="scientific">Protopolystoma xenopodis</name>
    <dbReference type="NCBI Taxonomy" id="117903"/>
    <lineage>
        <taxon>Eukaryota</taxon>
        <taxon>Metazoa</taxon>
        <taxon>Spiralia</taxon>
        <taxon>Lophotrochozoa</taxon>
        <taxon>Platyhelminthes</taxon>
        <taxon>Monogenea</taxon>
        <taxon>Polyopisthocotylea</taxon>
        <taxon>Polystomatidea</taxon>
        <taxon>Polystomatidae</taxon>
        <taxon>Protopolystoma</taxon>
    </lineage>
</organism>
<proteinExistence type="predicted"/>
<protein>
    <submittedName>
        <fullName evidence="2">Uncharacterized protein</fullName>
    </submittedName>
</protein>
<keyword evidence="3" id="KW-1185">Reference proteome</keyword>
<evidence type="ECO:0000313" key="3">
    <source>
        <dbReference type="Proteomes" id="UP000784294"/>
    </source>
</evidence>
<evidence type="ECO:0000256" key="1">
    <source>
        <dbReference type="SAM" id="MobiDB-lite"/>
    </source>
</evidence>
<dbReference type="Proteomes" id="UP000784294">
    <property type="component" value="Unassembled WGS sequence"/>
</dbReference>
<sequence length="86" mass="9016">MSSKLETRVESSSPATANASPAIIHFSFSSSASVSNCTSRDPAGEKTDQPHSSLKLHILQNCPKPTGMTTVLADISLTASWVEPTA</sequence>